<keyword evidence="1" id="KW-0472">Membrane</keyword>
<keyword evidence="1" id="KW-1133">Transmembrane helix</keyword>
<evidence type="ECO:0000256" key="1">
    <source>
        <dbReference type="SAM" id="Phobius"/>
    </source>
</evidence>
<comment type="caution">
    <text evidence="2">The sequence shown here is derived from an EMBL/GenBank/DDBJ whole genome shotgun (WGS) entry which is preliminary data.</text>
</comment>
<name>A0ABV9GR94_9BACL</name>
<sequence length="57" mass="6666">MGSTPRNGDGRMRKLWERPLTQWVAKTLYYTAILIALLLLYGIYGHHHAAPFIYNEF</sequence>
<evidence type="ECO:0000313" key="3">
    <source>
        <dbReference type="Proteomes" id="UP001596022"/>
    </source>
</evidence>
<proteinExistence type="predicted"/>
<dbReference type="RefSeq" id="WP_376846273.1">
    <property type="nucleotide sequence ID" value="NZ_JBHSFW010000006.1"/>
</dbReference>
<keyword evidence="3" id="KW-1185">Reference proteome</keyword>
<gene>
    <name evidence="2" type="ORF">ACFO4N_10660</name>
</gene>
<reference evidence="3" key="1">
    <citation type="journal article" date="2019" name="Int. J. Syst. Evol. Microbiol.">
        <title>The Global Catalogue of Microorganisms (GCM) 10K type strain sequencing project: providing services to taxonomists for standard genome sequencing and annotation.</title>
        <authorList>
            <consortium name="The Broad Institute Genomics Platform"/>
            <consortium name="The Broad Institute Genome Sequencing Center for Infectious Disease"/>
            <person name="Wu L."/>
            <person name="Ma J."/>
        </authorList>
    </citation>
    <scope>NUCLEOTIDE SEQUENCE [LARGE SCALE GENOMIC DNA]</scope>
    <source>
        <strain evidence="3">CGMCC 1.16306</strain>
    </source>
</reference>
<organism evidence="2 3">
    <name type="scientific">Camelliibacillus cellulosilyticus</name>
    <dbReference type="NCBI Taxonomy" id="2174486"/>
    <lineage>
        <taxon>Bacteria</taxon>
        <taxon>Bacillati</taxon>
        <taxon>Bacillota</taxon>
        <taxon>Bacilli</taxon>
        <taxon>Bacillales</taxon>
        <taxon>Sporolactobacillaceae</taxon>
        <taxon>Camelliibacillus</taxon>
    </lineage>
</organism>
<protein>
    <submittedName>
        <fullName evidence="2">Teichoic acid D-Ala incorporation-associated protein DltX</fullName>
    </submittedName>
</protein>
<evidence type="ECO:0000313" key="2">
    <source>
        <dbReference type="EMBL" id="MFC4619175.1"/>
    </source>
</evidence>
<dbReference type="InterPro" id="IPR021008">
    <property type="entry name" value="DltX"/>
</dbReference>
<dbReference type="Pfam" id="PF12459">
    <property type="entry name" value="DltX"/>
    <property type="match status" value="1"/>
</dbReference>
<dbReference type="EMBL" id="JBHSFW010000006">
    <property type="protein sequence ID" value="MFC4619175.1"/>
    <property type="molecule type" value="Genomic_DNA"/>
</dbReference>
<dbReference type="Proteomes" id="UP001596022">
    <property type="component" value="Unassembled WGS sequence"/>
</dbReference>
<accession>A0ABV9GR94</accession>
<feature type="transmembrane region" description="Helical" evidence="1">
    <location>
        <begin position="20"/>
        <end position="44"/>
    </location>
</feature>
<keyword evidence="1" id="KW-0812">Transmembrane</keyword>